<dbReference type="Pfam" id="PF00266">
    <property type="entry name" value="Aminotran_5"/>
    <property type="match status" value="1"/>
</dbReference>
<dbReference type="EMBL" id="MAAX01000048">
    <property type="protein sequence ID" value="OUS19060.1"/>
    <property type="molecule type" value="Genomic_DNA"/>
</dbReference>
<dbReference type="InterPro" id="IPR015424">
    <property type="entry name" value="PyrdxlP-dep_Trfase"/>
</dbReference>
<evidence type="ECO:0000313" key="3">
    <source>
        <dbReference type="EMBL" id="OUS19060.1"/>
    </source>
</evidence>
<dbReference type="SUPFAM" id="SSF53383">
    <property type="entry name" value="PLP-dependent transferases"/>
    <property type="match status" value="1"/>
</dbReference>
<feature type="domain" description="Aminotransferase class V" evidence="2">
    <location>
        <begin position="38"/>
        <end position="347"/>
    </location>
</feature>
<organism evidence="3 4">
    <name type="scientific">Nonlabens dokdonensis</name>
    <dbReference type="NCBI Taxonomy" id="328515"/>
    <lineage>
        <taxon>Bacteria</taxon>
        <taxon>Pseudomonadati</taxon>
        <taxon>Bacteroidota</taxon>
        <taxon>Flavobacteriia</taxon>
        <taxon>Flavobacteriales</taxon>
        <taxon>Flavobacteriaceae</taxon>
        <taxon>Nonlabens</taxon>
    </lineage>
</organism>
<dbReference type="AlphaFoldDB" id="A0A1Z8B945"/>
<gene>
    <name evidence="3" type="ORF">A9Q93_02855</name>
</gene>
<dbReference type="InterPro" id="IPR015421">
    <property type="entry name" value="PyrdxlP-dep_Trfase_major"/>
</dbReference>
<keyword evidence="3" id="KW-0456">Lyase</keyword>
<dbReference type="PANTHER" id="PTHR43586">
    <property type="entry name" value="CYSTEINE DESULFURASE"/>
    <property type="match status" value="1"/>
</dbReference>
<sequence length="354" mass="40978">MTDQFPILKKYTYLNTANHGLLSQDLVDYRNSLDQKMRDEASVFTNKRNIFIDEVRHTIANFIDADPDFTAVIPNFSTGFNTLINNIEPNATFLLLKNDYPSVNWPVETRDFKTFYVTINEDMEEQIIEVCEKEQPDFFCFSLVQYISGIKMDLEFIKKLKQQYPDMTLIADGTQYVGCEEFRFRESGLDIILASCYKWLHAGDGNGFICVKENVQEYIFPKSIGYRSARNVMNANVTFISRFEPGHQDMIAFGTLQQAIIKIQEMGWEQVSNSVKKLAQKARMEFEKRNLLAAVVTSRKEHSSIFNIKGDQDLYKKLLEHDIVTSLRGDGIRISFSFFNTQEDLDKLLEVLDL</sequence>
<evidence type="ECO:0000256" key="1">
    <source>
        <dbReference type="ARBA" id="ARBA00022898"/>
    </source>
</evidence>
<reference evidence="4" key="1">
    <citation type="journal article" date="2017" name="Proc. Natl. Acad. Sci. U.S.A.">
        <title>Simulation of Deepwater Horizon oil plume reveals substrate specialization within a complex community of hydrocarbon-degraders.</title>
        <authorList>
            <person name="Hu P."/>
            <person name="Dubinsky E.A."/>
            <person name="Probst A.J."/>
            <person name="Wang J."/>
            <person name="Sieber C.M.K."/>
            <person name="Tom L.M."/>
            <person name="Gardinali P."/>
            <person name="Banfield J.F."/>
            <person name="Atlas R.M."/>
            <person name="Andersen G.L."/>
        </authorList>
    </citation>
    <scope>NUCLEOTIDE SEQUENCE [LARGE SCALE GENOMIC DNA]</scope>
</reference>
<dbReference type="Gene3D" id="3.90.1150.10">
    <property type="entry name" value="Aspartate Aminotransferase, domain 1"/>
    <property type="match status" value="1"/>
</dbReference>
<comment type="caution">
    <text evidence="3">The sequence shown here is derived from an EMBL/GenBank/DDBJ whole genome shotgun (WGS) entry which is preliminary data.</text>
</comment>
<dbReference type="InterPro" id="IPR015422">
    <property type="entry name" value="PyrdxlP-dep_Trfase_small"/>
</dbReference>
<protein>
    <submittedName>
        <fullName evidence="3">Selenocysteine lyase</fullName>
    </submittedName>
</protein>
<evidence type="ECO:0000313" key="4">
    <source>
        <dbReference type="Proteomes" id="UP000196102"/>
    </source>
</evidence>
<evidence type="ECO:0000259" key="2">
    <source>
        <dbReference type="Pfam" id="PF00266"/>
    </source>
</evidence>
<dbReference type="PANTHER" id="PTHR43586:SF15">
    <property type="entry name" value="BLR3095 PROTEIN"/>
    <property type="match status" value="1"/>
</dbReference>
<proteinExistence type="predicted"/>
<keyword evidence="1" id="KW-0663">Pyridoxal phosphate</keyword>
<accession>A0A1Z8B945</accession>
<dbReference type="GO" id="GO:0016829">
    <property type="term" value="F:lyase activity"/>
    <property type="evidence" value="ECO:0007669"/>
    <property type="project" value="UniProtKB-KW"/>
</dbReference>
<dbReference type="Proteomes" id="UP000196102">
    <property type="component" value="Unassembled WGS sequence"/>
</dbReference>
<dbReference type="Gene3D" id="3.40.640.10">
    <property type="entry name" value="Type I PLP-dependent aspartate aminotransferase-like (Major domain)"/>
    <property type="match status" value="1"/>
</dbReference>
<dbReference type="InterPro" id="IPR000192">
    <property type="entry name" value="Aminotrans_V_dom"/>
</dbReference>
<dbReference type="RefSeq" id="WP_303685878.1">
    <property type="nucleotide sequence ID" value="NZ_CAJXYO010000006.1"/>
</dbReference>
<name>A0A1Z8B945_9FLAO</name>